<organism evidence="1 2">
    <name type="scientific">Xylaria curta</name>
    <dbReference type="NCBI Taxonomy" id="42375"/>
    <lineage>
        <taxon>Eukaryota</taxon>
        <taxon>Fungi</taxon>
        <taxon>Dikarya</taxon>
        <taxon>Ascomycota</taxon>
        <taxon>Pezizomycotina</taxon>
        <taxon>Sordariomycetes</taxon>
        <taxon>Xylariomycetidae</taxon>
        <taxon>Xylariales</taxon>
        <taxon>Xylariaceae</taxon>
        <taxon>Xylaria</taxon>
    </lineage>
</organism>
<accession>A0ACC1PNN8</accession>
<gene>
    <name evidence="1" type="ORF">NUW58_g1272</name>
</gene>
<evidence type="ECO:0000313" key="2">
    <source>
        <dbReference type="Proteomes" id="UP001143856"/>
    </source>
</evidence>
<name>A0ACC1PNN8_9PEZI</name>
<comment type="caution">
    <text evidence="1">The sequence shown here is derived from an EMBL/GenBank/DDBJ whole genome shotgun (WGS) entry which is preliminary data.</text>
</comment>
<reference evidence="1" key="1">
    <citation type="submission" date="2022-10" db="EMBL/GenBank/DDBJ databases">
        <title>Genome Sequence of Xylaria curta.</title>
        <authorList>
            <person name="Buettner E."/>
        </authorList>
    </citation>
    <scope>NUCLEOTIDE SEQUENCE</scope>
    <source>
        <strain evidence="1">Babe10</strain>
    </source>
</reference>
<evidence type="ECO:0000313" key="1">
    <source>
        <dbReference type="EMBL" id="KAJ2995433.1"/>
    </source>
</evidence>
<protein>
    <submittedName>
        <fullName evidence="1">Uncharacterized protein</fullName>
    </submittedName>
</protein>
<sequence length="172" mass="18395">MATSDRADSACFPNKTPGAPQADPIGSSPLLLLVTTLLSASSDSRSVQLQSNPPTTAQSPTGSRRPGQASAMHALSNSPPSRPKGILKQPSGLDLHTRPRSFSSSSKKSTAFDDVARDIVTGAEVPQSPIHSSEYRAFHKEYRQEAGRALLLAKIDGIYDDVVRRLEIKVES</sequence>
<keyword evidence="2" id="KW-1185">Reference proteome</keyword>
<proteinExistence type="predicted"/>
<dbReference type="EMBL" id="JAPDGR010000133">
    <property type="protein sequence ID" value="KAJ2995433.1"/>
    <property type="molecule type" value="Genomic_DNA"/>
</dbReference>
<dbReference type="Proteomes" id="UP001143856">
    <property type="component" value="Unassembled WGS sequence"/>
</dbReference>